<dbReference type="AlphaFoldDB" id="A0A836GAQ4"/>
<sequence>MKCIVCDVDKAGYRCRTCRSAYCSSKCYRKHRMTRAEAAAEAADSSSAAPSFAHLCDTVSAAQLPEKEREEKRRRTEAEADVFSDLSREKAGAGHRLEHSASPSSTALVIESSKPEAETLEATETAGGASRSLVSEEYAGDADAVYILQEKHLGALANHPRVRSALRSLSLQKLIKTIDGSRSRLDALEAAQYNNADFKKFCDEVMRVIAEVEGR</sequence>
<evidence type="ECO:0000256" key="1">
    <source>
        <dbReference type="PROSITE-ProRule" id="PRU00453"/>
    </source>
</evidence>
<evidence type="ECO:0000313" key="5">
    <source>
        <dbReference type="Proteomes" id="UP000674179"/>
    </source>
</evidence>
<dbReference type="EMBL" id="JAFHKP010000033">
    <property type="protein sequence ID" value="KAG5469844.1"/>
    <property type="molecule type" value="Genomic_DNA"/>
</dbReference>
<comment type="caution">
    <text evidence="4">The sequence shown here is derived from an EMBL/GenBank/DDBJ whole genome shotgun (WGS) entry which is preliminary data.</text>
</comment>
<dbReference type="OrthoDB" id="18412at2759"/>
<dbReference type="Gene3D" id="3.30.60.190">
    <property type="match status" value="1"/>
</dbReference>
<keyword evidence="5" id="KW-1185">Reference proteome</keyword>
<gene>
    <name evidence="4" type="ORF">CUR178_01985</name>
</gene>
<dbReference type="RefSeq" id="XP_067689852.1">
    <property type="nucleotide sequence ID" value="XM_067833749.1"/>
</dbReference>
<dbReference type="GO" id="GO:0008270">
    <property type="term" value="F:zinc ion binding"/>
    <property type="evidence" value="ECO:0007669"/>
    <property type="project" value="UniProtKB-UniRule"/>
</dbReference>
<evidence type="ECO:0000313" key="4">
    <source>
        <dbReference type="EMBL" id="KAG5469844.1"/>
    </source>
</evidence>
<evidence type="ECO:0000256" key="2">
    <source>
        <dbReference type="SAM" id="MobiDB-lite"/>
    </source>
</evidence>
<organism evidence="4 5">
    <name type="scientific">Leishmania enriettii</name>
    <dbReference type="NCBI Taxonomy" id="5663"/>
    <lineage>
        <taxon>Eukaryota</taxon>
        <taxon>Discoba</taxon>
        <taxon>Euglenozoa</taxon>
        <taxon>Kinetoplastea</taxon>
        <taxon>Metakinetoplastina</taxon>
        <taxon>Trypanosomatida</taxon>
        <taxon>Trypanosomatidae</taxon>
        <taxon>Leishmaniinae</taxon>
        <taxon>Leishmania</taxon>
    </lineage>
</organism>
<evidence type="ECO:0000259" key="3">
    <source>
        <dbReference type="PROSITE" id="PS51083"/>
    </source>
</evidence>
<feature type="domain" description="HIT-type" evidence="3">
    <location>
        <begin position="3"/>
        <end position="36"/>
    </location>
</feature>
<reference evidence="4 5" key="1">
    <citation type="submission" date="2021-02" db="EMBL/GenBank/DDBJ databases">
        <title>Leishmania (Mundinia) enrietti genome sequencing and assembly.</title>
        <authorList>
            <person name="Almutairi H."/>
            <person name="Gatherer D."/>
        </authorList>
    </citation>
    <scope>NUCLEOTIDE SEQUENCE [LARGE SCALE GENOMIC DNA]</scope>
    <source>
        <strain evidence="4">CUR178</strain>
    </source>
</reference>
<feature type="compositionally biased region" description="Basic and acidic residues" evidence="2">
    <location>
        <begin position="86"/>
        <end position="99"/>
    </location>
</feature>
<keyword evidence="1" id="KW-0862">Zinc</keyword>
<dbReference type="GeneID" id="94169259"/>
<dbReference type="SUPFAM" id="SSF144232">
    <property type="entry name" value="HIT/MYND zinc finger-like"/>
    <property type="match status" value="1"/>
</dbReference>
<dbReference type="Proteomes" id="UP000674179">
    <property type="component" value="Chromosome 33"/>
</dbReference>
<feature type="compositionally biased region" description="Low complexity" evidence="2">
    <location>
        <begin position="120"/>
        <end position="129"/>
    </location>
</feature>
<dbReference type="CDD" id="cd23024">
    <property type="entry name" value="zf-HIT_ZNHIT2-3"/>
    <property type="match status" value="1"/>
</dbReference>
<keyword evidence="1" id="KW-0479">Metal-binding</keyword>
<proteinExistence type="predicted"/>
<feature type="region of interest" description="Disordered" evidence="2">
    <location>
        <begin position="63"/>
        <end position="129"/>
    </location>
</feature>
<dbReference type="KEGG" id="lenr:94169259"/>
<name>A0A836GAQ4_LEIEN</name>
<dbReference type="PROSITE" id="PS51083">
    <property type="entry name" value="ZF_HIT"/>
    <property type="match status" value="1"/>
</dbReference>
<dbReference type="InterPro" id="IPR007529">
    <property type="entry name" value="Znf_HIT"/>
</dbReference>
<feature type="compositionally biased region" description="Basic and acidic residues" evidence="2">
    <location>
        <begin position="65"/>
        <end position="78"/>
    </location>
</feature>
<keyword evidence="1" id="KW-0863">Zinc-finger</keyword>
<protein>
    <recommendedName>
        <fullName evidence="3">HIT-type domain-containing protein</fullName>
    </recommendedName>
</protein>
<accession>A0A836GAQ4</accession>